<feature type="transmembrane region" description="Helical" evidence="11">
    <location>
        <begin position="413"/>
        <end position="435"/>
    </location>
</feature>
<dbReference type="AlphaFoldDB" id="A0A177BAD7"/>
<keyword evidence="5 11" id="KW-1133">Transmembrane helix</keyword>
<feature type="binding site" evidence="8">
    <location>
        <position position="25"/>
    </location>
    <ligand>
        <name>Na(+)</name>
        <dbReference type="ChEBI" id="CHEBI:29101"/>
        <label>1</label>
    </ligand>
</feature>
<feature type="binding site" evidence="8">
    <location>
        <position position="288"/>
    </location>
    <ligand>
        <name>Na(+)</name>
        <dbReference type="ChEBI" id="CHEBI:29101"/>
        <label>1</label>
    </ligand>
</feature>
<feature type="disulfide bond" evidence="9">
    <location>
        <begin position="123"/>
        <end position="132"/>
    </location>
</feature>
<dbReference type="InterPro" id="IPR037272">
    <property type="entry name" value="SNS_sf"/>
</dbReference>
<feature type="binding site" evidence="8">
    <location>
        <position position="356"/>
    </location>
    <ligand>
        <name>Na(+)</name>
        <dbReference type="ChEBI" id="CHEBI:29101"/>
        <label>1</label>
    </ligand>
</feature>
<dbReference type="PANTHER" id="PTHR11616">
    <property type="entry name" value="SODIUM/CHLORIDE DEPENDENT TRANSPORTER"/>
    <property type="match status" value="1"/>
</dbReference>
<keyword evidence="9" id="KW-1015">Disulfide bond</keyword>
<feature type="transmembrane region" description="Helical" evidence="11">
    <location>
        <begin position="246"/>
        <end position="270"/>
    </location>
</feature>
<evidence type="ECO:0000256" key="11">
    <source>
        <dbReference type="SAM" id="Phobius"/>
    </source>
</evidence>
<name>A0A177BAD7_9BILA</name>
<evidence type="ECO:0000313" key="13">
    <source>
        <dbReference type="Proteomes" id="UP000078046"/>
    </source>
</evidence>
<comment type="caution">
    <text evidence="12">The sequence shown here is derived from an EMBL/GenBank/DDBJ whole genome shotgun (WGS) entry which is preliminary data.</text>
</comment>
<feature type="binding site" evidence="8">
    <location>
        <position position="256"/>
    </location>
    <ligand>
        <name>Na(+)</name>
        <dbReference type="ChEBI" id="CHEBI:29101"/>
        <label>1</label>
    </ligand>
</feature>
<dbReference type="SUPFAM" id="SSF161070">
    <property type="entry name" value="SNF-like"/>
    <property type="match status" value="1"/>
</dbReference>
<keyword evidence="10" id="KW-0769">Symport</keyword>
<keyword evidence="7" id="KW-0325">Glycoprotein</keyword>
<feature type="transmembrane region" description="Helical" evidence="11">
    <location>
        <begin position="171"/>
        <end position="190"/>
    </location>
</feature>
<dbReference type="GO" id="GO:0005283">
    <property type="term" value="F:amino acid:sodium symporter activity"/>
    <property type="evidence" value="ECO:0007669"/>
    <property type="project" value="TreeGrafter"/>
</dbReference>
<keyword evidence="8" id="KW-0479">Metal-binding</keyword>
<keyword evidence="3 10" id="KW-0813">Transport</keyword>
<dbReference type="Proteomes" id="UP000078046">
    <property type="component" value="Unassembled WGS sequence"/>
</dbReference>
<keyword evidence="6 11" id="KW-0472">Membrane</keyword>
<keyword evidence="8" id="KW-0915">Sodium</keyword>
<evidence type="ECO:0000256" key="3">
    <source>
        <dbReference type="ARBA" id="ARBA00022448"/>
    </source>
</evidence>
<dbReference type="PROSITE" id="PS00610">
    <property type="entry name" value="NA_NEUROTRAN_SYMP_1"/>
    <property type="match status" value="1"/>
</dbReference>
<feature type="transmembrane region" description="Helical" evidence="11">
    <location>
        <begin position="12"/>
        <end position="30"/>
    </location>
</feature>
<keyword evidence="13" id="KW-1185">Reference proteome</keyword>
<evidence type="ECO:0000256" key="7">
    <source>
        <dbReference type="ARBA" id="ARBA00023180"/>
    </source>
</evidence>
<keyword evidence="4 10" id="KW-0812">Transmembrane</keyword>
<sequence length="553" mass="63080">MTKEYWGNQLEFILSCVGYAVGVGNIWRFPYICLRNGGGAFLIPYFIFLILCGIPLFYIELSLGQYSKKSPIKVWDLCPIFKGLGIGMIVVSGILTIYYNIIMTWTIYYLYQSMSKILPWSTCDNPWNTPNCVNFNGTRYNHTSDSISPSEEYFNLKTLNISDGIENMGPIQVHLIVCLLIAWLLCFLCLMKGIKSSGKVVYITVIIPYILLTSLLIRSVMLPGAYEGIKYYLTPDFKRLLEFQVWIEACIQIFYSLGPAWGGLITLSSYNKFNNNILRDSILIPLINCGTSFYAGFVIFSIVGYMSHKIGSPISETIASGPGLAFVAYPMAVSMMPLAPLWAIIFFIMMLFLGIDSQFGMIETLTSGLMELMPKLFGKRRQLLTGIVCILWFIIGISMTTKGGMYVFSLMDWYCGTFSVLIIAFCECIVIAWIYDYRRLFKQIKHMNKIEPSVFWIITWRFITPIIMAGMLVATITQMKPPMLGKYSFPTWAIAIGWILSMASVVPIPIRIKINLKPNENWLKIEKDNETQLLYSDEKLKDFDDIKHTEIRL</sequence>
<protein>
    <recommendedName>
        <fullName evidence="10">Transporter</fullName>
    </recommendedName>
</protein>
<feature type="binding site" evidence="8">
    <location>
        <position position="18"/>
    </location>
    <ligand>
        <name>Na(+)</name>
        <dbReference type="ChEBI" id="CHEBI:29101"/>
        <label>1</label>
    </ligand>
</feature>
<dbReference type="InterPro" id="IPR000175">
    <property type="entry name" value="Na/ntran_symport"/>
</dbReference>
<evidence type="ECO:0000256" key="8">
    <source>
        <dbReference type="PIRSR" id="PIRSR600175-1"/>
    </source>
</evidence>
<comment type="similarity">
    <text evidence="2 10">Belongs to the sodium:neurotransmitter symporter (SNF) (TC 2.A.22) family.</text>
</comment>
<feature type="transmembrane region" description="Helical" evidence="11">
    <location>
        <begin position="282"/>
        <end position="306"/>
    </location>
</feature>
<feature type="binding site" evidence="8">
    <location>
        <position position="21"/>
    </location>
    <ligand>
        <name>Na(+)</name>
        <dbReference type="ChEBI" id="CHEBI:29101"/>
        <label>1</label>
    </ligand>
</feature>
<dbReference type="GO" id="GO:0005886">
    <property type="term" value="C:plasma membrane"/>
    <property type="evidence" value="ECO:0007669"/>
    <property type="project" value="TreeGrafter"/>
</dbReference>
<dbReference type="EMBL" id="LWCA01000074">
    <property type="protein sequence ID" value="OAF71175.1"/>
    <property type="molecule type" value="Genomic_DNA"/>
</dbReference>
<dbReference type="GO" id="GO:0089718">
    <property type="term" value="P:amino acid import across plasma membrane"/>
    <property type="evidence" value="ECO:0007669"/>
    <property type="project" value="TreeGrafter"/>
</dbReference>
<accession>A0A177BAD7</accession>
<feature type="transmembrane region" description="Helical" evidence="11">
    <location>
        <begin position="383"/>
        <end position="401"/>
    </location>
</feature>
<proteinExistence type="inferred from homology"/>
<evidence type="ECO:0000256" key="2">
    <source>
        <dbReference type="ARBA" id="ARBA00006459"/>
    </source>
</evidence>
<evidence type="ECO:0000256" key="9">
    <source>
        <dbReference type="PIRSR" id="PIRSR600175-2"/>
    </source>
</evidence>
<comment type="subcellular location">
    <subcellularLocation>
        <location evidence="1">Membrane</location>
        <topology evidence="1">Multi-pass membrane protein</topology>
    </subcellularLocation>
</comment>
<gene>
    <name evidence="12" type="ORF">A3Q56_01028</name>
</gene>
<dbReference type="GO" id="GO:0046872">
    <property type="term" value="F:metal ion binding"/>
    <property type="evidence" value="ECO:0007669"/>
    <property type="project" value="UniProtKB-KW"/>
</dbReference>
<evidence type="ECO:0000256" key="1">
    <source>
        <dbReference type="ARBA" id="ARBA00004141"/>
    </source>
</evidence>
<evidence type="ECO:0000256" key="6">
    <source>
        <dbReference type="ARBA" id="ARBA00023136"/>
    </source>
</evidence>
<dbReference type="PRINTS" id="PR00176">
    <property type="entry name" value="NANEUSMPORT"/>
</dbReference>
<evidence type="ECO:0000256" key="4">
    <source>
        <dbReference type="ARBA" id="ARBA00022692"/>
    </source>
</evidence>
<feature type="binding site" evidence="8">
    <location>
        <position position="357"/>
    </location>
    <ligand>
        <name>Na(+)</name>
        <dbReference type="ChEBI" id="CHEBI:29101"/>
        <label>1</label>
    </ligand>
</feature>
<evidence type="ECO:0000313" key="12">
    <source>
        <dbReference type="EMBL" id="OAF71175.1"/>
    </source>
</evidence>
<feature type="binding site" evidence="8">
    <location>
        <position position="353"/>
    </location>
    <ligand>
        <name>Na(+)</name>
        <dbReference type="ChEBI" id="CHEBI:29101"/>
        <label>1</label>
    </ligand>
</feature>
<organism evidence="12 13">
    <name type="scientific">Intoshia linei</name>
    <dbReference type="NCBI Taxonomy" id="1819745"/>
    <lineage>
        <taxon>Eukaryota</taxon>
        <taxon>Metazoa</taxon>
        <taxon>Spiralia</taxon>
        <taxon>Lophotrochozoa</taxon>
        <taxon>Mesozoa</taxon>
        <taxon>Orthonectida</taxon>
        <taxon>Rhopaluridae</taxon>
        <taxon>Intoshia</taxon>
    </lineage>
</organism>
<feature type="transmembrane region" description="Helical" evidence="11">
    <location>
        <begin position="202"/>
        <end position="226"/>
    </location>
</feature>
<dbReference type="Pfam" id="PF00209">
    <property type="entry name" value="SNF"/>
    <property type="match status" value="1"/>
</dbReference>
<feature type="binding site" evidence="8">
    <location>
        <position position="20"/>
    </location>
    <ligand>
        <name>Na(+)</name>
        <dbReference type="ChEBI" id="CHEBI:29101"/>
        <label>1</label>
    </ligand>
</feature>
<feature type="transmembrane region" description="Helical" evidence="11">
    <location>
        <begin position="326"/>
        <end position="353"/>
    </location>
</feature>
<dbReference type="PROSITE" id="PS50267">
    <property type="entry name" value="NA_NEUROTRAN_SYMP_3"/>
    <property type="match status" value="1"/>
</dbReference>
<feature type="transmembrane region" description="Helical" evidence="11">
    <location>
        <begin position="455"/>
        <end position="477"/>
    </location>
</feature>
<feature type="transmembrane region" description="Helical" evidence="11">
    <location>
        <begin position="84"/>
        <end position="111"/>
    </location>
</feature>
<evidence type="ECO:0000256" key="5">
    <source>
        <dbReference type="ARBA" id="ARBA00022989"/>
    </source>
</evidence>
<feature type="transmembrane region" description="Helical" evidence="11">
    <location>
        <begin position="42"/>
        <end position="63"/>
    </location>
</feature>
<dbReference type="PROSITE" id="PS00754">
    <property type="entry name" value="NA_NEUROTRAN_SYMP_2"/>
    <property type="match status" value="1"/>
</dbReference>
<feature type="transmembrane region" description="Helical" evidence="11">
    <location>
        <begin position="489"/>
        <end position="510"/>
    </location>
</feature>
<evidence type="ECO:0000256" key="10">
    <source>
        <dbReference type="RuleBase" id="RU003732"/>
    </source>
</evidence>
<reference evidence="12 13" key="1">
    <citation type="submission" date="2016-04" db="EMBL/GenBank/DDBJ databases">
        <title>The genome of Intoshia linei affirms orthonectids as highly simplified spiralians.</title>
        <authorList>
            <person name="Mikhailov K.V."/>
            <person name="Slusarev G.S."/>
            <person name="Nikitin M.A."/>
            <person name="Logacheva M.D."/>
            <person name="Penin A."/>
            <person name="Aleoshin V."/>
            <person name="Panchin Y.V."/>
        </authorList>
    </citation>
    <scope>NUCLEOTIDE SEQUENCE [LARGE SCALE GENOMIC DNA]</scope>
    <source>
        <strain evidence="12">Intl2013</strain>
        <tissue evidence="12">Whole animal</tissue>
    </source>
</reference>
<dbReference type="PANTHER" id="PTHR11616:SF321">
    <property type="entry name" value="SODIUM-DEPENDENT NUTRIENT AMINO ACID TRANSPORTER 1-RELATED"/>
    <property type="match status" value="1"/>
</dbReference>
<dbReference type="NCBIfam" id="NF037979">
    <property type="entry name" value="Na_transp"/>
    <property type="match status" value="1"/>
</dbReference>
<dbReference type="OrthoDB" id="6581954at2759"/>